<feature type="binding site" evidence="10">
    <location>
        <position position="185"/>
    </location>
    <ligand>
        <name>Fe cation</name>
        <dbReference type="ChEBI" id="CHEBI:24875"/>
    </ligand>
</feature>
<proteinExistence type="inferred from homology"/>
<dbReference type="CDD" id="cd07250">
    <property type="entry name" value="HPPD_C_like"/>
    <property type="match status" value="1"/>
</dbReference>
<dbReference type="InterPro" id="IPR004360">
    <property type="entry name" value="Glyas_Fos-R_dOase_dom"/>
</dbReference>
<evidence type="ECO:0000256" key="6">
    <source>
        <dbReference type="ARBA" id="ARBA00022878"/>
    </source>
</evidence>
<evidence type="ECO:0000256" key="5">
    <source>
        <dbReference type="ARBA" id="ARBA00022737"/>
    </source>
</evidence>
<dbReference type="PANTHER" id="PTHR11959:SF1">
    <property type="entry name" value="4-HYDROXYPHENYLPYRUVATE DIOXYGENASE"/>
    <property type="match status" value="1"/>
</dbReference>
<feature type="domain" description="VOC" evidence="11">
    <location>
        <begin position="182"/>
        <end position="341"/>
    </location>
</feature>
<sequence>MTSYLDKGPPPPADVEYLGFDFVEFWVGNAGQAASYYISRFGFEPLAWKALETGERELASYVLKQGEIVYCFTSALNPNNENLEVFLARHGDGVRDVAMTVKDCKATFEFAVDNGAAPVRKPTILEDTAGRAVVATIKAGFGDTVHTFVERQNYHGSFLPGYASLESDDPLIRATPSPGLGFIDHCVSNNGDQEMEKVVNFYVKKLGFHRFWSVDDKQLLTEYSALRSIVVCDYHGRVKIPINEPAKGLRKSQIQEFVEYYDGPGIQHIAMNTRDIINAISQLRSRGVAFIAVPDSYYEDLNERLSSQDTISVKEDIKILQELGILVDFNEEGYLLQIFTKPLNTRPTLFLEVIQRADNNGFGVGNFKSLFEAIERDQGLRGNL</sequence>
<dbReference type="InterPro" id="IPR029068">
    <property type="entry name" value="Glyas_Bleomycin-R_OHBP_Dase"/>
</dbReference>
<keyword evidence="4 10" id="KW-0479">Metal-binding</keyword>
<evidence type="ECO:0000256" key="1">
    <source>
        <dbReference type="ARBA" id="ARBA00005162"/>
    </source>
</evidence>
<dbReference type="InterPro" id="IPR005956">
    <property type="entry name" value="4OHPhenylPyrv_dOase"/>
</dbReference>
<dbReference type="FunFam" id="3.10.180.10:FF:000001">
    <property type="entry name" value="4-hydroxyphenylpyruvate dioxygenase"/>
    <property type="match status" value="1"/>
</dbReference>
<dbReference type="PANTHER" id="PTHR11959">
    <property type="entry name" value="4-HYDROXYPHENYLPYRUVATE DIOXYGENASE"/>
    <property type="match status" value="1"/>
</dbReference>
<reference evidence="12" key="1">
    <citation type="submission" date="2021-01" db="EMBL/GenBank/DDBJ databases">
        <authorList>
            <person name="Corre E."/>
            <person name="Pelletier E."/>
            <person name="Niang G."/>
            <person name="Scheremetjew M."/>
            <person name="Finn R."/>
            <person name="Kale V."/>
            <person name="Holt S."/>
            <person name="Cochrane G."/>
            <person name="Meng A."/>
            <person name="Brown T."/>
            <person name="Cohen L."/>
        </authorList>
    </citation>
    <scope>NUCLEOTIDE SEQUENCE</scope>
    <source>
        <strain evidence="12">UTEX LB 2760</strain>
    </source>
</reference>
<keyword evidence="7 10" id="KW-0408">Iron</keyword>
<dbReference type="SUPFAM" id="SSF54593">
    <property type="entry name" value="Glyoxalase/Bleomycin resistance protein/Dihydroxybiphenyl dioxygenase"/>
    <property type="match status" value="1"/>
</dbReference>
<name>A0A7S0BT11_9RHOD</name>
<evidence type="ECO:0000256" key="9">
    <source>
        <dbReference type="PIRNR" id="PIRNR009283"/>
    </source>
</evidence>
<dbReference type="InterPro" id="IPR037523">
    <property type="entry name" value="VOC_core"/>
</dbReference>
<feature type="binding site" evidence="10">
    <location>
        <position position="352"/>
    </location>
    <ligand>
        <name>Fe cation</name>
        <dbReference type="ChEBI" id="CHEBI:24875"/>
    </ligand>
</feature>
<dbReference type="NCBIfam" id="TIGR01263">
    <property type="entry name" value="4HPPD"/>
    <property type="match status" value="1"/>
</dbReference>
<dbReference type="Pfam" id="PF14696">
    <property type="entry name" value="Glyoxalase_5"/>
    <property type="match status" value="1"/>
</dbReference>
<evidence type="ECO:0000256" key="10">
    <source>
        <dbReference type="PIRSR" id="PIRSR009283-1"/>
    </source>
</evidence>
<gene>
    <name evidence="12" type="ORF">RMAR0315_LOCUS12702</name>
</gene>
<evidence type="ECO:0000256" key="7">
    <source>
        <dbReference type="ARBA" id="ARBA00023004"/>
    </source>
</evidence>
<organism evidence="12">
    <name type="scientific">Rhodosorus marinus</name>
    <dbReference type="NCBI Taxonomy" id="101924"/>
    <lineage>
        <taxon>Eukaryota</taxon>
        <taxon>Rhodophyta</taxon>
        <taxon>Stylonematophyceae</taxon>
        <taxon>Stylonematales</taxon>
        <taxon>Stylonemataceae</taxon>
        <taxon>Rhodosorus</taxon>
    </lineage>
</organism>
<evidence type="ECO:0000256" key="3">
    <source>
        <dbReference type="ARBA" id="ARBA00013222"/>
    </source>
</evidence>
<evidence type="ECO:0000256" key="8">
    <source>
        <dbReference type="ARBA" id="ARBA00023232"/>
    </source>
</evidence>
<keyword evidence="5" id="KW-0677">Repeat</keyword>
<dbReference type="AlphaFoldDB" id="A0A7S0BT11"/>
<keyword evidence="6" id="KW-0828">Tyrosine catabolism</keyword>
<dbReference type="InterPro" id="IPR041736">
    <property type="entry name" value="4OHPhenylPyrv_dOase_N"/>
</dbReference>
<feature type="domain" description="VOC" evidence="11">
    <location>
        <begin position="19"/>
        <end position="151"/>
    </location>
</feature>
<evidence type="ECO:0000313" key="12">
    <source>
        <dbReference type="EMBL" id="CAD8402697.1"/>
    </source>
</evidence>
<evidence type="ECO:0000259" key="11">
    <source>
        <dbReference type="PROSITE" id="PS51819"/>
    </source>
</evidence>
<dbReference type="GO" id="GO:0046872">
    <property type="term" value="F:metal ion binding"/>
    <property type="evidence" value="ECO:0007669"/>
    <property type="project" value="UniProtKB-KW"/>
</dbReference>
<dbReference type="GO" id="GO:0003868">
    <property type="term" value="F:4-hydroxyphenylpyruvate dioxygenase activity"/>
    <property type="evidence" value="ECO:0007669"/>
    <property type="project" value="InterPro"/>
</dbReference>
<evidence type="ECO:0000256" key="2">
    <source>
        <dbReference type="ARBA" id="ARBA00005877"/>
    </source>
</evidence>
<comment type="similarity">
    <text evidence="2 9">Belongs to the 4HPPD family.</text>
</comment>
<accession>A0A7S0BT11</accession>
<dbReference type="EMBL" id="HBEK01023130">
    <property type="protein sequence ID" value="CAD8402697.1"/>
    <property type="molecule type" value="Transcribed_RNA"/>
</dbReference>
<dbReference type="Pfam" id="PF00903">
    <property type="entry name" value="Glyoxalase"/>
    <property type="match status" value="1"/>
</dbReference>
<comment type="cofactor">
    <cofactor evidence="10">
        <name>Fe cation</name>
        <dbReference type="ChEBI" id="CHEBI:24875"/>
    </cofactor>
    <text evidence="10">Binds 1 Fe cation per subunit.</text>
</comment>
<comment type="pathway">
    <text evidence="1">Amino-acid degradation; L-phenylalanine degradation; acetoacetate and fumarate from L-phenylalanine: step 3/6.</text>
</comment>
<dbReference type="InterPro" id="IPR041735">
    <property type="entry name" value="4OHPhenylPyrv_dOase_C"/>
</dbReference>
<dbReference type="PROSITE" id="PS51819">
    <property type="entry name" value="VOC"/>
    <property type="match status" value="2"/>
</dbReference>
<dbReference type="CDD" id="cd08342">
    <property type="entry name" value="HPPD_N_like"/>
    <property type="match status" value="1"/>
</dbReference>
<feature type="binding site" evidence="10">
    <location>
        <position position="268"/>
    </location>
    <ligand>
        <name>Fe cation</name>
        <dbReference type="ChEBI" id="CHEBI:24875"/>
    </ligand>
</feature>
<protein>
    <recommendedName>
        <fullName evidence="3 9">4-hydroxyphenylpyruvate dioxygenase</fullName>
    </recommendedName>
</protein>
<dbReference type="GO" id="GO:0006572">
    <property type="term" value="P:L-tyrosine catabolic process"/>
    <property type="evidence" value="ECO:0007669"/>
    <property type="project" value="UniProtKB-KW"/>
</dbReference>
<keyword evidence="8" id="KW-0585">Phenylalanine catabolism</keyword>
<dbReference type="GO" id="GO:0006559">
    <property type="term" value="P:L-phenylalanine catabolic process"/>
    <property type="evidence" value="ECO:0007669"/>
    <property type="project" value="UniProtKB-KW"/>
</dbReference>
<dbReference type="Gene3D" id="3.10.180.10">
    <property type="entry name" value="2,3-Dihydroxybiphenyl 1,2-Dioxygenase, domain 1"/>
    <property type="match status" value="2"/>
</dbReference>
<dbReference type="PIRSF" id="PIRSF009283">
    <property type="entry name" value="HPP_dOase"/>
    <property type="match status" value="1"/>
</dbReference>
<evidence type="ECO:0000256" key="4">
    <source>
        <dbReference type="ARBA" id="ARBA00022723"/>
    </source>
</evidence>